<dbReference type="Proteomes" id="UP000518315">
    <property type="component" value="Unassembled WGS sequence"/>
</dbReference>
<proteinExistence type="predicted"/>
<keyword evidence="1" id="KW-0812">Transmembrane</keyword>
<accession>A0A7W5FXG8</accession>
<comment type="caution">
    <text evidence="2">The sequence shown here is derived from an EMBL/GenBank/DDBJ whole genome shotgun (WGS) entry which is preliminary data.</text>
</comment>
<evidence type="ECO:0000256" key="1">
    <source>
        <dbReference type="SAM" id="Phobius"/>
    </source>
</evidence>
<reference evidence="2 3" key="1">
    <citation type="submission" date="2020-08" db="EMBL/GenBank/DDBJ databases">
        <title>Genomic Encyclopedia of Type Strains, Phase III (KMG-III): the genomes of soil and plant-associated and newly described type strains.</title>
        <authorList>
            <person name="Whitman W."/>
        </authorList>
    </citation>
    <scope>NUCLEOTIDE SEQUENCE [LARGE SCALE GENOMIC DNA]</scope>
    <source>
        <strain evidence="2 3">CECT 4113</strain>
    </source>
</reference>
<dbReference type="EMBL" id="JACHXH010000001">
    <property type="protein sequence ID" value="MBB3132722.1"/>
    <property type="molecule type" value="Genomic_DNA"/>
</dbReference>
<keyword evidence="3" id="KW-1185">Reference proteome</keyword>
<sequence>MRHGPQLLSSLMGSGGGWFFAVEDWAAVVIFTLALLALAFASACFAQHFARRKA</sequence>
<dbReference type="AlphaFoldDB" id="A0A7W5FXG8"/>
<protein>
    <submittedName>
        <fullName evidence="2">YNFM family putative membrane transporter</fullName>
    </submittedName>
</protein>
<name>A0A7W5FXG8_9HYPH</name>
<organism evidence="2 3">
    <name type="scientific">Rhizobium pisi</name>
    <dbReference type="NCBI Taxonomy" id="574561"/>
    <lineage>
        <taxon>Bacteria</taxon>
        <taxon>Pseudomonadati</taxon>
        <taxon>Pseudomonadota</taxon>
        <taxon>Alphaproteobacteria</taxon>
        <taxon>Hyphomicrobiales</taxon>
        <taxon>Rhizobiaceae</taxon>
        <taxon>Rhizobium/Agrobacterium group</taxon>
        <taxon>Rhizobium</taxon>
    </lineage>
</organism>
<keyword evidence="1" id="KW-1133">Transmembrane helix</keyword>
<gene>
    <name evidence="2" type="ORF">FHS26_000417</name>
</gene>
<evidence type="ECO:0000313" key="3">
    <source>
        <dbReference type="Proteomes" id="UP000518315"/>
    </source>
</evidence>
<feature type="transmembrane region" description="Helical" evidence="1">
    <location>
        <begin position="25"/>
        <end position="46"/>
    </location>
</feature>
<keyword evidence="1" id="KW-0472">Membrane</keyword>
<evidence type="ECO:0000313" key="2">
    <source>
        <dbReference type="EMBL" id="MBB3132722.1"/>
    </source>
</evidence>